<protein>
    <submittedName>
        <fullName evidence="1">Uncharacterized protein</fullName>
    </submittedName>
</protein>
<comment type="caution">
    <text evidence="1">The sequence shown here is derived from an EMBL/GenBank/DDBJ whole genome shotgun (WGS) entry which is preliminary data.</text>
</comment>
<name>A0ABW3UZI1_9BACL</name>
<dbReference type="RefSeq" id="WP_345593330.1">
    <property type="nucleotide sequence ID" value="NZ_BAABJG010000044.1"/>
</dbReference>
<evidence type="ECO:0000313" key="2">
    <source>
        <dbReference type="Proteomes" id="UP001597180"/>
    </source>
</evidence>
<evidence type="ECO:0000313" key="1">
    <source>
        <dbReference type="EMBL" id="MFD1225196.1"/>
    </source>
</evidence>
<keyword evidence="2" id="KW-1185">Reference proteome</keyword>
<proteinExistence type="predicted"/>
<organism evidence="1 2">
    <name type="scientific">Paenibacillus vulneris</name>
    <dbReference type="NCBI Taxonomy" id="1133364"/>
    <lineage>
        <taxon>Bacteria</taxon>
        <taxon>Bacillati</taxon>
        <taxon>Bacillota</taxon>
        <taxon>Bacilli</taxon>
        <taxon>Bacillales</taxon>
        <taxon>Paenibacillaceae</taxon>
        <taxon>Paenibacillus</taxon>
    </lineage>
</organism>
<dbReference type="EMBL" id="JBHTLU010000056">
    <property type="protein sequence ID" value="MFD1225196.1"/>
    <property type="molecule type" value="Genomic_DNA"/>
</dbReference>
<reference evidence="2" key="1">
    <citation type="journal article" date="2019" name="Int. J. Syst. Evol. Microbiol.">
        <title>The Global Catalogue of Microorganisms (GCM) 10K type strain sequencing project: providing services to taxonomists for standard genome sequencing and annotation.</title>
        <authorList>
            <consortium name="The Broad Institute Genomics Platform"/>
            <consortium name="The Broad Institute Genome Sequencing Center for Infectious Disease"/>
            <person name="Wu L."/>
            <person name="Ma J."/>
        </authorList>
    </citation>
    <scope>NUCLEOTIDE SEQUENCE [LARGE SCALE GENOMIC DNA]</scope>
    <source>
        <strain evidence="2">CCUG 53270</strain>
    </source>
</reference>
<gene>
    <name evidence="1" type="ORF">ACFQ4B_34460</name>
</gene>
<sequence length="166" mass="18177">MLKNRSLLFGLGLGLIAGALLLQVMNIAVSPQQANGLELQELDKQKLKEAASKYFQVNELDQKLYNQAQADALVQQKLKEEKEKQAANAPAQAAKESAKETYIFISKGLTAGNVADLLQQSGVISDRKAFEDAMYKQQLNDKIVAGVHVFKGTQDLTQVLTNLTSQ</sequence>
<dbReference type="Gene3D" id="3.30.1490.480">
    <property type="entry name" value="Endolytic murein transglycosylase"/>
    <property type="match status" value="1"/>
</dbReference>
<dbReference type="Proteomes" id="UP001597180">
    <property type="component" value="Unassembled WGS sequence"/>
</dbReference>
<accession>A0ABW3UZI1</accession>